<name>A0ABN8EFF1_9GAMM</name>
<proteinExistence type="predicted"/>
<comment type="caution">
    <text evidence="1">The sequence shown here is derived from an EMBL/GenBank/DDBJ whole genome shotgun (WGS) entry which is preliminary data.</text>
</comment>
<dbReference type="Proteomes" id="UP000838100">
    <property type="component" value="Unassembled WGS sequence"/>
</dbReference>
<dbReference type="EMBL" id="CAKLPX010000001">
    <property type="protein sequence ID" value="CAH0991145.1"/>
    <property type="molecule type" value="Genomic_DNA"/>
</dbReference>
<evidence type="ECO:0000313" key="1">
    <source>
        <dbReference type="EMBL" id="CAH0991145.1"/>
    </source>
</evidence>
<sequence length="100" mass="11632">MKSHDIEEFVSQFAELSVQENKGGRFKISHCKLKNQAGSLWFRAYSEKYRLYPTGEVISLLNLHSKLGSPDGQDMERDYWFTQNLTVVKDIITNFSEIKI</sequence>
<organism evidence="1 2">
    <name type="scientific">Sinobacterium norvegicum</name>
    <dbReference type="NCBI Taxonomy" id="1641715"/>
    <lineage>
        <taxon>Bacteria</taxon>
        <taxon>Pseudomonadati</taxon>
        <taxon>Pseudomonadota</taxon>
        <taxon>Gammaproteobacteria</taxon>
        <taxon>Cellvibrionales</taxon>
        <taxon>Spongiibacteraceae</taxon>
        <taxon>Sinobacterium</taxon>
    </lineage>
</organism>
<evidence type="ECO:0000313" key="2">
    <source>
        <dbReference type="Proteomes" id="UP000838100"/>
    </source>
</evidence>
<protein>
    <submittedName>
        <fullName evidence="1">Uncharacterized protein</fullName>
    </submittedName>
</protein>
<keyword evidence="2" id="KW-1185">Reference proteome</keyword>
<reference evidence="1" key="1">
    <citation type="submission" date="2021-12" db="EMBL/GenBank/DDBJ databases">
        <authorList>
            <person name="Rodrigo-Torres L."/>
            <person name="Arahal R. D."/>
            <person name="Lucena T."/>
        </authorList>
    </citation>
    <scope>NUCLEOTIDE SEQUENCE</scope>
    <source>
        <strain evidence="1">CECT 8267</strain>
    </source>
</reference>
<accession>A0ABN8EFF1</accession>
<gene>
    <name evidence="1" type="ORF">SIN8267_01247</name>
</gene>
<dbReference type="RefSeq" id="WP_237443801.1">
    <property type="nucleotide sequence ID" value="NZ_CAKLPX010000001.1"/>
</dbReference>